<dbReference type="SMART" id="SM00042">
    <property type="entry name" value="CUB"/>
    <property type="match status" value="3"/>
</dbReference>
<feature type="domain" description="SMB" evidence="6">
    <location>
        <begin position="467"/>
        <end position="506"/>
    </location>
</feature>
<evidence type="ECO:0000313" key="8">
    <source>
        <dbReference type="EMBL" id="KAF7704822.1"/>
    </source>
</evidence>
<dbReference type="InterPro" id="IPR000859">
    <property type="entry name" value="CUB_dom"/>
</dbReference>
<dbReference type="FunFam" id="2.60.120.290:FF:000013">
    <property type="entry name" value="Membrane frizzled-related protein"/>
    <property type="match status" value="1"/>
</dbReference>
<feature type="domain" description="CUB" evidence="5">
    <location>
        <begin position="516"/>
        <end position="622"/>
    </location>
</feature>
<dbReference type="SUPFAM" id="SSF49854">
    <property type="entry name" value="Spermadhesin, CUB domain"/>
    <property type="match status" value="3"/>
</dbReference>
<dbReference type="PROSITE" id="PS51034">
    <property type="entry name" value="ZP_2"/>
    <property type="match status" value="1"/>
</dbReference>
<evidence type="ECO:0000259" key="7">
    <source>
        <dbReference type="PROSITE" id="PS51034"/>
    </source>
</evidence>
<dbReference type="PANTHER" id="PTHR24251:SF41">
    <property type="entry name" value="DELETED IN MALIGNANT BRAIN TUMORS 1 PROTEIN-LIKE"/>
    <property type="match status" value="1"/>
</dbReference>
<evidence type="ECO:0000256" key="1">
    <source>
        <dbReference type="ARBA" id="ARBA00022737"/>
    </source>
</evidence>
<feature type="domain" description="SMB" evidence="6">
    <location>
        <begin position="413"/>
        <end position="452"/>
    </location>
</feature>
<dbReference type="CDD" id="cd00041">
    <property type="entry name" value="CUB"/>
    <property type="match status" value="3"/>
</dbReference>
<dbReference type="EMBL" id="JABFDY010000008">
    <property type="protein sequence ID" value="KAF7704822.1"/>
    <property type="molecule type" value="Genomic_DNA"/>
</dbReference>
<dbReference type="PROSITE" id="PS50958">
    <property type="entry name" value="SMB_2"/>
    <property type="match status" value="7"/>
</dbReference>
<dbReference type="PANTHER" id="PTHR24251">
    <property type="entry name" value="OVOCHYMASE-RELATED"/>
    <property type="match status" value="1"/>
</dbReference>
<dbReference type="InterPro" id="IPR036024">
    <property type="entry name" value="Somatomedin_B-like_dom_sf"/>
</dbReference>
<feature type="domain" description="ZP" evidence="7">
    <location>
        <begin position="788"/>
        <end position="1033"/>
    </location>
</feature>
<keyword evidence="9" id="KW-1185">Reference proteome</keyword>
<dbReference type="SUPFAM" id="SSF90188">
    <property type="entry name" value="Somatomedin B domain"/>
    <property type="match status" value="7"/>
</dbReference>
<dbReference type="InterPro" id="IPR001507">
    <property type="entry name" value="ZP_dom"/>
</dbReference>
<evidence type="ECO:0000256" key="3">
    <source>
        <dbReference type="PROSITE-ProRule" id="PRU00059"/>
    </source>
</evidence>
<sequence length="1068" mass="118992">MEFGVVIFLLSSSLLGHASGFTTPDYDASLAPFESTIDPVSWPPGSCSGHFTAPGGEFSSPNYPSRYPHYAHCTWTIQSRNQKFIILRFSYVDIEMSSGCRYDAVNVYDGPSSSSPLLGRMCGSQLRSFHSTGNILTVQFSSDANVNGGGFVARWDFSDSPGTTPPAYETTPLWETTPVETETGSYETTTAYETTPPSESATAYFSCRNSCGVHFGRCSCDIFCQYRGTCCHDFYDYCSPTTESATTEVFLPTTAAYSCMNNCGYNFGACSCQSSCLYYGNCCHDYYNYCFSTTEQPATTTVETPIVDYISCRDRCGYDGGICSCTSSCQYSGHCCHDYYYYCAPTTDSATTTDAFLTTADYSCMNNCGYNFGACSCQSSCLYYGNCCHDYYNYCFSTTEQPATTTVKTLTEDYISCRDRCGYDGGICSCTSSCQYSGHCCHDYYYYCAPTTDSATTTDAFSTTAVAAYSCMNNCGYNFGACSCQSSCLYYGNCCHDYYNYCSNTTATPTPEGSACGGILTQQQGQFFSPNYPNNYPNNARCTWTLMAGELQVVSLTFTFVNLELCCDSIHVYDGPNNSSTILGSATVNGVSFNSSSRYMMVVFSTDSSVTARGFQAEWTFKSAPMCKNRCGTSNSRCSCQSSCQRYGRCCHDYHEYCDYVTSPPLPACGGNYYGSGSISSPYYPGYYHDNAQCVWRLSAPAGQTIFLSFQDLDLERCCNCDYVNVYDGSSTTSPLIGKLCHNTTSHLDFQSTSSYMTVLFRSDYSGVGRGFKAYFSSSLNQNTGRVDCSSERMNIAIRKSYLDSMGFNWQDLYLDDHRCRASTDYSYVTFNFPLQSCSTKRKTQNGRIIYTNNVRAAQSMSGEITRRDTHFLMFVSCVMERDSSVGTLYEAKEITNATISGTGRFNTTMAFYPSSSFSYPITEFPYRVNLNQELYVQVQLTRAEPSLHLFIDSCVASPNHDFTIRTYDLIRNGCQRDSTVYIYRNGNRYFAQFRFSAFKFLRTHSQVFLRCDLIICADNDYNSRCRQGCRNRRKRSLSSDHHTEVVTLGPITLKGPEEAEAKAQEEE</sequence>
<dbReference type="InterPro" id="IPR055355">
    <property type="entry name" value="ZP-C"/>
</dbReference>
<dbReference type="InterPro" id="IPR001212">
    <property type="entry name" value="Somatomedin_B_dom"/>
</dbReference>
<keyword evidence="1" id="KW-0677">Repeat</keyword>
<dbReference type="SMART" id="SM00241">
    <property type="entry name" value="ZP"/>
    <property type="match status" value="1"/>
</dbReference>
<dbReference type="PROSITE" id="PS01180">
    <property type="entry name" value="CUB"/>
    <property type="match status" value="3"/>
</dbReference>
<evidence type="ECO:0000313" key="9">
    <source>
        <dbReference type="Proteomes" id="UP000606274"/>
    </source>
</evidence>
<proteinExistence type="predicted"/>
<dbReference type="Gene3D" id="2.60.40.4100">
    <property type="entry name" value="Zona pellucida, ZP-C domain"/>
    <property type="match status" value="1"/>
</dbReference>
<evidence type="ECO:0000256" key="2">
    <source>
        <dbReference type="ARBA" id="ARBA00023157"/>
    </source>
</evidence>
<dbReference type="FunFam" id="2.60.120.290:FF:000005">
    <property type="entry name" value="Procollagen C-endopeptidase enhancer 1"/>
    <property type="match status" value="2"/>
</dbReference>
<dbReference type="Gene3D" id="2.60.120.290">
    <property type="entry name" value="Spermadhesin, CUB domain"/>
    <property type="match status" value="3"/>
</dbReference>
<dbReference type="InterPro" id="IPR035914">
    <property type="entry name" value="Sperma_CUB_dom_sf"/>
</dbReference>
<feature type="domain" description="CUB" evidence="5">
    <location>
        <begin position="658"/>
        <end position="779"/>
    </location>
</feature>
<dbReference type="OrthoDB" id="10063988at2759"/>
<evidence type="ECO:0000259" key="5">
    <source>
        <dbReference type="PROSITE" id="PS01180"/>
    </source>
</evidence>
<feature type="signal peptide" evidence="4">
    <location>
        <begin position="1"/>
        <end position="20"/>
    </location>
</feature>
<evidence type="ECO:0000259" key="6">
    <source>
        <dbReference type="PROSITE" id="PS50958"/>
    </source>
</evidence>
<organism evidence="8 9">
    <name type="scientific">Silurus meridionalis</name>
    <name type="common">Southern catfish</name>
    <name type="synonym">Silurus soldatovi meridionalis</name>
    <dbReference type="NCBI Taxonomy" id="175797"/>
    <lineage>
        <taxon>Eukaryota</taxon>
        <taxon>Metazoa</taxon>
        <taxon>Chordata</taxon>
        <taxon>Craniata</taxon>
        <taxon>Vertebrata</taxon>
        <taxon>Euteleostomi</taxon>
        <taxon>Actinopterygii</taxon>
        <taxon>Neopterygii</taxon>
        <taxon>Teleostei</taxon>
        <taxon>Ostariophysi</taxon>
        <taxon>Siluriformes</taxon>
        <taxon>Siluridae</taxon>
        <taxon>Silurus</taxon>
    </lineage>
</organism>
<dbReference type="SMART" id="SM00201">
    <property type="entry name" value="SO"/>
    <property type="match status" value="7"/>
</dbReference>
<dbReference type="PROSITE" id="PS00524">
    <property type="entry name" value="SMB_1"/>
    <property type="match status" value="7"/>
</dbReference>
<accession>A0A8T0BCF2</accession>
<feature type="domain" description="SMB" evidence="6">
    <location>
        <begin position="203"/>
        <end position="242"/>
    </location>
</feature>
<evidence type="ECO:0008006" key="10">
    <source>
        <dbReference type="Google" id="ProtNLM"/>
    </source>
</evidence>
<dbReference type="Pfam" id="PF00431">
    <property type="entry name" value="CUB"/>
    <property type="match status" value="3"/>
</dbReference>
<dbReference type="FunFam" id="2.60.40.4100:FF:000005">
    <property type="entry name" value="Deleted in malignant brain tumors 1"/>
    <property type="match status" value="1"/>
</dbReference>
<keyword evidence="4" id="KW-0732">Signal</keyword>
<comment type="caution">
    <text evidence="3">Lacks conserved residue(s) required for the propagation of feature annotation.</text>
</comment>
<dbReference type="Pfam" id="PF00100">
    <property type="entry name" value="Zona_pellucida"/>
    <property type="match status" value="1"/>
</dbReference>
<dbReference type="InterPro" id="IPR042235">
    <property type="entry name" value="ZP-C_dom"/>
</dbReference>
<comment type="caution">
    <text evidence="8">The sequence shown here is derived from an EMBL/GenBank/DDBJ whole genome shotgun (WGS) entry which is preliminary data.</text>
</comment>
<protein>
    <recommendedName>
        <fullName evidence="10">Deleted in malignant brain tumors 1 protein</fullName>
    </recommendedName>
</protein>
<keyword evidence="2" id="KW-1015">Disulfide bond</keyword>
<reference evidence="8" key="1">
    <citation type="submission" date="2020-08" db="EMBL/GenBank/DDBJ databases">
        <title>Chromosome-level assembly of Southern catfish (Silurus meridionalis) provides insights into visual adaptation to the nocturnal and benthic lifestyles.</title>
        <authorList>
            <person name="Zhang Y."/>
            <person name="Wang D."/>
            <person name="Peng Z."/>
        </authorList>
    </citation>
    <scope>NUCLEOTIDE SEQUENCE</scope>
    <source>
        <strain evidence="8">SWU-2019-XX</strain>
        <tissue evidence="8">Muscle</tissue>
    </source>
</reference>
<feature type="domain" description="CUB" evidence="5">
    <location>
        <begin position="47"/>
        <end position="158"/>
    </location>
</feature>
<name>A0A8T0BCF2_SILME</name>
<feature type="domain" description="SMB" evidence="6">
    <location>
        <begin position="623"/>
        <end position="662"/>
    </location>
</feature>
<feature type="chain" id="PRO_5035832700" description="Deleted in malignant brain tumors 1 protein" evidence="4">
    <location>
        <begin position="21"/>
        <end position="1068"/>
    </location>
</feature>
<feature type="domain" description="SMB" evidence="6">
    <location>
        <begin position="360"/>
        <end position="399"/>
    </location>
</feature>
<gene>
    <name evidence="8" type="ORF">HF521_021894</name>
</gene>
<dbReference type="Pfam" id="PF01033">
    <property type="entry name" value="Somatomedin_B"/>
    <property type="match status" value="1"/>
</dbReference>
<dbReference type="Proteomes" id="UP000606274">
    <property type="component" value="Unassembled WGS sequence"/>
</dbReference>
<evidence type="ECO:0000256" key="4">
    <source>
        <dbReference type="SAM" id="SignalP"/>
    </source>
</evidence>
<feature type="domain" description="SMB" evidence="6">
    <location>
        <begin position="308"/>
        <end position="347"/>
    </location>
</feature>
<feature type="domain" description="SMB" evidence="6">
    <location>
        <begin position="255"/>
        <end position="294"/>
    </location>
</feature>
<dbReference type="Gene3D" id="4.10.410.20">
    <property type="match status" value="5"/>
</dbReference>
<dbReference type="AlphaFoldDB" id="A0A8T0BCF2"/>
<dbReference type="Gene3D" id="2.60.40.3210">
    <property type="entry name" value="Zona pellucida, ZP-N domain"/>
    <property type="match status" value="1"/>
</dbReference>